<dbReference type="InterPro" id="IPR016167">
    <property type="entry name" value="FAD-bd_PCMH_sub1"/>
</dbReference>
<evidence type="ECO:0000256" key="2">
    <source>
        <dbReference type="ARBA" id="ARBA00022630"/>
    </source>
</evidence>
<evidence type="ECO:0000259" key="4">
    <source>
        <dbReference type="PROSITE" id="PS51387"/>
    </source>
</evidence>
<dbReference type="InterPro" id="IPR006094">
    <property type="entry name" value="Oxid_FAD_bind_N"/>
</dbReference>
<dbReference type="SUPFAM" id="SSF56176">
    <property type="entry name" value="FAD-binding/transporter-associated domain-like"/>
    <property type="match status" value="1"/>
</dbReference>
<keyword evidence="6" id="KW-1185">Reference proteome</keyword>
<dbReference type="Gene3D" id="3.30.70.2190">
    <property type="match status" value="1"/>
</dbReference>
<feature type="domain" description="FAD-binding PCMH-type" evidence="4">
    <location>
        <begin position="37"/>
        <end position="218"/>
    </location>
</feature>
<proteinExistence type="inferred from homology"/>
<dbReference type="Gene3D" id="3.30.43.10">
    <property type="entry name" value="Uridine Diphospho-n-acetylenolpyruvylglucosamine Reductase, domain 2"/>
    <property type="match status" value="1"/>
</dbReference>
<dbReference type="RefSeq" id="WP_379727289.1">
    <property type="nucleotide sequence ID" value="NZ_JBHRYJ010000002.1"/>
</dbReference>
<keyword evidence="2" id="KW-0285">Flavoprotein</keyword>
<dbReference type="Pfam" id="PF01565">
    <property type="entry name" value="FAD_binding_4"/>
    <property type="match status" value="1"/>
</dbReference>
<accession>A0ABV7VHJ5</accession>
<sequence length="472" mass="49957">MTAAGLLPRLATIVGSAHLLTEADQQAPYVVDWMKKYHGRALAVVQPGSTAEVSAVLTCCNEAGVTVVPQGGNTGMAGGATPDDSGRQIILSLGRLDRIREIDPVGNTMTVEAGCILANVQAAAREAGRFFPLSLGAEGSCTIGGNLATNAGGIAVLRYGNARELALGLEVVLADGRIWDGLQALRKDNTGYDLRDLFIGSEGTLGVITAAVIKLYAPPAARATAMVALPDGQAALALFARLVGRAGDRLTAFEFMTRSCLDLVQSHLPGVAVPFAELPPAIVLTELSDADAATGVTDLLETVLGDALAVGEATDAVIAQSGEQAKALWRIREGISEAQVRAGKTIKHDIALPIGRLADFMRDCETAVEVTVPGLRFLVFGHLGDGNLHYNLQRAPQMTEDEFLGLTGRLNTVVHDLVERYRGSISAEHGVGQLRRDELPRYKPAVAMQMMIEIKRLFDSRNILNPGKLLAN</sequence>
<dbReference type="Gene3D" id="3.30.70.2740">
    <property type="match status" value="1"/>
</dbReference>
<dbReference type="Gene3D" id="1.10.45.10">
    <property type="entry name" value="Vanillyl-alcohol Oxidase, Chain A, domain 4"/>
    <property type="match status" value="1"/>
</dbReference>
<dbReference type="PROSITE" id="PS51387">
    <property type="entry name" value="FAD_PCMH"/>
    <property type="match status" value="1"/>
</dbReference>
<comment type="similarity">
    <text evidence="1">Belongs to the FAD-binding oxidoreductase/transferase type 4 family.</text>
</comment>
<dbReference type="InterPro" id="IPR051264">
    <property type="entry name" value="FAD-oxidored/transferase_4"/>
</dbReference>
<dbReference type="InterPro" id="IPR016164">
    <property type="entry name" value="FAD-linked_Oxase-like_C"/>
</dbReference>
<dbReference type="PANTHER" id="PTHR43716">
    <property type="entry name" value="D-2-HYDROXYGLUTARATE DEHYDROGENASE, MITOCHONDRIAL"/>
    <property type="match status" value="1"/>
</dbReference>
<gene>
    <name evidence="5" type="ORF">ACFOOQ_13250</name>
</gene>
<dbReference type="InterPro" id="IPR016169">
    <property type="entry name" value="FAD-bd_PCMH_sub2"/>
</dbReference>
<dbReference type="EMBL" id="JBHRYJ010000002">
    <property type="protein sequence ID" value="MFC3676517.1"/>
    <property type="molecule type" value="Genomic_DNA"/>
</dbReference>
<dbReference type="Pfam" id="PF02913">
    <property type="entry name" value="FAD-oxidase_C"/>
    <property type="match status" value="1"/>
</dbReference>
<dbReference type="SUPFAM" id="SSF55103">
    <property type="entry name" value="FAD-linked oxidases, C-terminal domain"/>
    <property type="match status" value="1"/>
</dbReference>
<comment type="caution">
    <text evidence="5">The sequence shown here is derived from an EMBL/GenBank/DDBJ whole genome shotgun (WGS) entry which is preliminary data.</text>
</comment>
<evidence type="ECO:0000256" key="3">
    <source>
        <dbReference type="ARBA" id="ARBA00022827"/>
    </source>
</evidence>
<dbReference type="InterPro" id="IPR004113">
    <property type="entry name" value="FAD-bd_oxidored_4_C"/>
</dbReference>
<evidence type="ECO:0000256" key="1">
    <source>
        <dbReference type="ARBA" id="ARBA00008000"/>
    </source>
</evidence>
<dbReference type="Gene3D" id="3.30.465.10">
    <property type="match status" value="1"/>
</dbReference>
<dbReference type="Proteomes" id="UP001595711">
    <property type="component" value="Unassembled WGS sequence"/>
</dbReference>
<dbReference type="InterPro" id="IPR036318">
    <property type="entry name" value="FAD-bd_PCMH-like_sf"/>
</dbReference>
<evidence type="ECO:0000313" key="5">
    <source>
        <dbReference type="EMBL" id="MFC3676517.1"/>
    </source>
</evidence>
<keyword evidence="3" id="KW-0274">FAD</keyword>
<dbReference type="InterPro" id="IPR016166">
    <property type="entry name" value="FAD-bd_PCMH"/>
</dbReference>
<dbReference type="PANTHER" id="PTHR43716:SF2">
    <property type="entry name" value="BLL6224 PROTEIN"/>
    <property type="match status" value="1"/>
</dbReference>
<organism evidence="5 6">
    <name type="scientific">Ferrovibrio xuzhouensis</name>
    <dbReference type="NCBI Taxonomy" id="1576914"/>
    <lineage>
        <taxon>Bacteria</taxon>
        <taxon>Pseudomonadati</taxon>
        <taxon>Pseudomonadota</taxon>
        <taxon>Alphaproteobacteria</taxon>
        <taxon>Rhodospirillales</taxon>
        <taxon>Rhodospirillaceae</taxon>
        <taxon>Ferrovibrio</taxon>
    </lineage>
</organism>
<protein>
    <submittedName>
        <fullName evidence="5">FAD-binding oxidoreductase</fullName>
    </submittedName>
</protein>
<dbReference type="InterPro" id="IPR016171">
    <property type="entry name" value="Vanillyl_alc_oxidase_C-sub2"/>
</dbReference>
<name>A0ABV7VHJ5_9PROT</name>
<evidence type="ECO:0000313" key="6">
    <source>
        <dbReference type="Proteomes" id="UP001595711"/>
    </source>
</evidence>
<reference evidence="6" key="1">
    <citation type="journal article" date="2019" name="Int. J. Syst. Evol. Microbiol.">
        <title>The Global Catalogue of Microorganisms (GCM) 10K type strain sequencing project: providing services to taxonomists for standard genome sequencing and annotation.</title>
        <authorList>
            <consortium name="The Broad Institute Genomics Platform"/>
            <consortium name="The Broad Institute Genome Sequencing Center for Infectious Disease"/>
            <person name="Wu L."/>
            <person name="Ma J."/>
        </authorList>
    </citation>
    <scope>NUCLEOTIDE SEQUENCE [LARGE SCALE GENOMIC DNA]</scope>
    <source>
        <strain evidence="6">KCTC 42182</strain>
    </source>
</reference>